<dbReference type="AlphaFoldDB" id="A0A235BVC1"/>
<proteinExistence type="predicted"/>
<comment type="caution">
    <text evidence="1">The sequence shown here is derived from an EMBL/GenBank/DDBJ whole genome shotgun (WGS) entry which is preliminary data.</text>
</comment>
<organism evidence="1 2">
    <name type="scientific">candidate division WOR-3 bacterium JGI_Cruoil_03_51_56</name>
    <dbReference type="NCBI Taxonomy" id="1973747"/>
    <lineage>
        <taxon>Bacteria</taxon>
        <taxon>Bacteria division WOR-3</taxon>
    </lineage>
</organism>
<protein>
    <recommendedName>
        <fullName evidence="3">HTH luxR-type domain-containing protein</fullName>
    </recommendedName>
</protein>
<gene>
    <name evidence="1" type="ORF">CH330_03850</name>
</gene>
<evidence type="ECO:0000313" key="2">
    <source>
        <dbReference type="Proteomes" id="UP000215559"/>
    </source>
</evidence>
<evidence type="ECO:0008006" key="3">
    <source>
        <dbReference type="Google" id="ProtNLM"/>
    </source>
</evidence>
<reference evidence="1 2" key="1">
    <citation type="submission" date="2017-07" db="EMBL/GenBank/DDBJ databases">
        <title>Recovery of genomes from metagenomes via a dereplication, aggregation, and scoring strategy.</title>
        <authorList>
            <person name="Sieber C.M."/>
            <person name="Probst A.J."/>
            <person name="Sharrar A."/>
            <person name="Thomas B.C."/>
            <person name="Hess M."/>
            <person name="Tringe S.G."/>
            <person name="Banfield J.F."/>
        </authorList>
    </citation>
    <scope>NUCLEOTIDE SEQUENCE [LARGE SCALE GENOMIC DNA]</scope>
    <source>
        <strain evidence="1">JGI_Cruoil_03_51_56</strain>
    </source>
</reference>
<evidence type="ECO:0000313" key="1">
    <source>
        <dbReference type="EMBL" id="OYD16029.1"/>
    </source>
</evidence>
<dbReference type="Proteomes" id="UP000215559">
    <property type="component" value="Unassembled WGS sequence"/>
</dbReference>
<accession>A0A235BVC1</accession>
<dbReference type="EMBL" id="NOZP01000074">
    <property type="protein sequence ID" value="OYD16029.1"/>
    <property type="molecule type" value="Genomic_DNA"/>
</dbReference>
<name>A0A235BVC1_UNCW3</name>
<sequence>MKDRQEEVLQELRCMSKLLALMATAGMNQRQKIELLASTGMPPMEIAGLINTTLNAVRVTISKLRSTRARKRGGPRTQDEL</sequence>